<dbReference type="InterPro" id="IPR003029">
    <property type="entry name" value="S1_domain"/>
</dbReference>
<sequence length="813" mass="89354">MSRNTNRAGRKKSAKGGSDRQSKPSVPPWLPPNLQAPKASPKVGRCAASGKSAAAAPRRKVANKAAGKDAAGAMFGRVFDPHADREASRYEQPIASREAILSLLNEADGPLTADRIAYALAIHDPASLDALDRRLAAMLRDGQVLKNRRNGFAVAERLDLIPGTVIGKADGFGFLRPDAGGEDLFLSPAEMRQVMHGDRVLAHVVGVDRKGRPEAAISEVLERRVTRVVGRFEERSGLSLVVPDDKRLHQDVLISPKGTAGARTGQIVVAEIDEPPSRDRPAIGHVASILGDRLEASLIVDMAIESHGLPRQFPSTVIAESERIAPTVPASACADRLDLRALPLVTIDGEDARDFDDAVYCEPVRGGFRLVVAIADVAHYVRPGTALDEEAFDRATSVYFPGFVIPMLPEALSNGICSLNPAVDRLCLVCDMRLNKAGVVTKSSFHRAVMRSHARLTYRQVHDALILKNEAVRQQIATVLPHLEQLLDLYWAMSSARRARGAIDFEGQEVKFTLDAQGKVQSAKHEPRNEAHKLIEECMIAANVEAARFLVKQRMPSLYRVHAKPPEEKYAELGSFLREFKIALPPYGAITPLDFAELLERVRQRPEASLLEQVVLRAQSLAVYAPECQGHFGLALDAYAHFTSPIRRYPDLLVHRAIHHVLLGGKPATYHEQAEAMANRGLHCSQRERRADEAEREVDERYQCSYMNEHVGSVFSGVISGVTSFGCFVAIGDTGVSGLIHVTQLPLDFYHFDPLRREMVGERTRRRFRLGDSVSVQVLRASMEDRKIDLKLAEAGPSRADNGPPAKRKGTRR</sequence>
<dbReference type="AlphaFoldDB" id="A0A2P1PRB4"/>
<dbReference type="KEGG" id="xba:C7S18_09265"/>
<dbReference type="SUPFAM" id="SSF50249">
    <property type="entry name" value="Nucleic acid-binding proteins"/>
    <property type="match status" value="4"/>
</dbReference>
<dbReference type="InterPro" id="IPR050180">
    <property type="entry name" value="RNR_Ribonuclease"/>
</dbReference>
<dbReference type="PANTHER" id="PTHR23355">
    <property type="entry name" value="RIBONUCLEASE"/>
    <property type="match status" value="1"/>
</dbReference>
<dbReference type="InterPro" id="IPR013223">
    <property type="entry name" value="RNase_B_OB_dom"/>
</dbReference>
<dbReference type="GO" id="GO:0006402">
    <property type="term" value="P:mRNA catabolic process"/>
    <property type="evidence" value="ECO:0007669"/>
    <property type="project" value="TreeGrafter"/>
</dbReference>
<organism evidence="11 12">
    <name type="scientific">Ahniella affigens</name>
    <dbReference type="NCBI Taxonomy" id="2021234"/>
    <lineage>
        <taxon>Bacteria</taxon>
        <taxon>Pseudomonadati</taxon>
        <taxon>Pseudomonadota</taxon>
        <taxon>Gammaproteobacteria</taxon>
        <taxon>Lysobacterales</taxon>
        <taxon>Rhodanobacteraceae</taxon>
        <taxon>Ahniella</taxon>
    </lineage>
</organism>
<dbReference type="SMART" id="SM00316">
    <property type="entry name" value="S1"/>
    <property type="match status" value="2"/>
</dbReference>
<dbReference type="HAMAP" id="MF_01895">
    <property type="entry name" value="RNase_R"/>
    <property type="match status" value="1"/>
</dbReference>
<dbReference type="InterPro" id="IPR001900">
    <property type="entry name" value="RNase_II/R"/>
</dbReference>
<keyword evidence="5 8" id="KW-0378">Hydrolase</keyword>
<evidence type="ECO:0000256" key="5">
    <source>
        <dbReference type="ARBA" id="ARBA00022801"/>
    </source>
</evidence>
<dbReference type="Gene3D" id="2.40.50.140">
    <property type="entry name" value="Nucleic acid-binding proteins"/>
    <property type="match status" value="2"/>
</dbReference>
<keyword evidence="7 8" id="KW-0694">RNA-binding</keyword>
<evidence type="ECO:0000256" key="6">
    <source>
        <dbReference type="ARBA" id="ARBA00022839"/>
    </source>
</evidence>
<evidence type="ECO:0000313" key="12">
    <source>
        <dbReference type="Proteomes" id="UP000241074"/>
    </source>
</evidence>
<feature type="region of interest" description="Disordered" evidence="9">
    <location>
        <begin position="1"/>
        <end position="61"/>
    </location>
</feature>
<gene>
    <name evidence="8 11" type="primary">rnr</name>
    <name evidence="11" type="ORF">C7S18_09265</name>
</gene>
<evidence type="ECO:0000259" key="10">
    <source>
        <dbReference type="PROSITE" id="PS50126"/>
    </source>
</evidence>
<dbReference type="Pfam" id="PF17876">
    <property type="entry name" value="CSD2"/>
    <property type="match status" value="1"/>
</dbReference>
<comment type="similarity">
    <text evidence="8">Belongs to the RNR ribonuclease family. RNase R subfamily.</text>
</comment>
<reference evidence="11 12" key="2">
    <citation type="submission" date="2018-03" db="EMBL/GenBank/DDBJ databases">
        <authorList>
            <person name="Keele B.F."/>
        </authorList>
    </citation>
    <scope>NUCLEOTIDE SEQUENCE [LARGE SCALE GENOMIC DNA]</scope>
    <source>
        <strain evidence="11 12">D13</strain>
    </source>
</reference>
<dbReference type="PROSITE" id="PS01175">
    <property type="entry name" value="RIBONUCLEASE_II"/>
    <property type="match status" value="1"/>
</dbReference>
<feature type="region of interest" description="Disordered" evidence="9">
    <location>
        <begin position="790"/>
        <end position="813"/>
    </location>
</feature>
<accession>A0A2P1PRB4</accession>
<dbReference type="GO" id="GO:0005829">
    <property type="term" value="C:cytosol"/>
    <property type="evidence" value="ECO:0007669"/>
    <property type="project" value="UniProtKB-ARBA"/>
</dbReference>
<dbReference type="GO" id="GO:0008859">
    <property type="term" value="F:exoribonuclease II activity"/>
    <property type="evidence" value="ECO:0007669"/>
    <property type="project" value="UniProtKB-UniRule"/>
</dbReference>
<keyword evidence="3 8" id="KW-0963">Cytoplasm</keyword>
<dbReference type="NCBIfam" id="TIGR00358">
    <property type="entry name" value="3_prime_RNase"/>
    <property type="match status" value="1"/>
</dbReference>
<dbReference type="PROSITE" id="PS50126">
    <property type="entry name" value="S1"/>
    <property type="match status" value="1"/>
</dbReference>
<dbReference type="Pfam" id="PF00773">
    <property type="entry name" value="RNB"/>
    <property type="match status" value="1"/>
</dbReference>
<comment type="catalytic activity">
    <reaction evidence="1 8">
        <text>Exonucleolytic cleavage in the 3'- to 5'-direction to yield nucleoside 5'-phosphates.</text>
        <dbReference type="EC" id="3.1.13.1"/>
    </reaction>
</comment>
<dbReference type="InterPro" id="IPR011129">
    <property type="entry name" value="CSD"/>
</dbReference>
<feature type="compositionally biased region" description="Low complexity" evidence="9">
    <location>
        <begin position="47"/>
        <end position="56"/>
    </location>
</feature>
<dbReference type="InterPro" id="IPR012340">
    <property type="entry name" value="NA-bd_OB-fold"/>
</dbReference>
<dbReference type="NCBIfam" id="TIGR02063">
    <property type="entry name" value="RNase_R"/>
    <property type="match status" value="1"/>
</dbReference>
<dbReference type="EMBL" id="CP027860">
    <property type="protein sequence ID" value="AVP97371.1"/>
    <property type="molecule type" value="Genomic_DNA"/>
</dbReference>
<dbReference type="GO" id="GO:0003723">
    <property type="term" value="F:RNA binding"/>
    <property type="evidence" value="ECO:0007669"/>
    <property type="project" value="UniProtKB-UniRule"/>
</dbReference>
<keyword evidence="4 8" id="KW-0540">Nuclease</keyword>
<keyword evidence="12" id="KW-1185">Reference proteome</keyword>
<dbReference type="InterPro" id="IPR011805">
    <property type="entry name" value="RNase_R"/>
</dbReference>
<evidence type="ECO:0000256" key="2">
    <source>
        <dbReference type="ARBA" id="ARBA00004496"/>
    </source>
</evidence>
<dbReference type="Pfam" id="PF00575">
    <property type="entry name" value="S1"/>
    <property type="match status" value="1"/>
</dbReference>
<evidence type="ECO:0000256" key="8">
    <source>
        <dbReference type="HAMAP-Rule" id="MF_01895"/>
    </source>
</evidence>
<comment type="function">
    <text evidence="8">3'-5' exoribonuclease that releases 5'-nucleoside monophosphates and is involved in maturation of structured RNAs.</text>
</comment>
<name>A0A2P1PRB4_9GAMM</name>
<dbReference type="RefSeq" id="WP_106891295.1">
    <property type="nucleotide sequence ID" value="NZ_CP027860.1"/>
</dbReference>
<dbReference type="CDD" id="cd04471">
    <property type="entry name" value="S1_RNase_R"/>
    <property type="match status" value="1"/>
</dbReference>
<evidence type="ECO:0000313" key="11">
    <source>
        <dbReference type="EMBL" id="AVP97371.1"/>
    </source>
</evidence>
<comment type="subcellular location">
    <subcellularLocation>
        <location evidence="2 8">Cytoplasm</location>
    </subcellularLocation>
</comment>
<dbReference type="InterPro" id="IPR040476">
    <property type="entry name" value="CSD2"/>
</dbReference>
<dbReference type="OrthoDB" id="9764149at2"/>
<dbReference type="SMART" id="SM00357">
    <property type="entry name" value="CSP"/>
    <property type="match status" value="1"/>
</dbReference>
<dbReference type="EC" id="3.1.13.1" evidence="8"/>
<evidence type="ECO:0000256" key="4">
    <source>
        <dbReference type="ARBA" id="ARBA00022722"/>
    </source>
</evidence>
<proteinExistence type="inferred from homology"/>
<feature type="domain" description="S1 motif" evidence="10">
    <location>
        <begin position="712"/>
        <end position="793"/>
    </location>
</feature>
<evidence type="ECO:0000256" key="9">
    <source>
        <dbReference type="SAM" id="MobiDB-lite"/>
    </source>
</evidence>
<dbReference type="PANTHER" id="PTHR23355:SF9">
    <property type="entry name" value="DIS3-LIKE EXONUCLEASE 2"/>
    <property type="match status" value="1"/>
</dbReference>
<dbReference type="SMART" id="SM00955">
    <property type="entry name" value="RNB"/>
    <property type="match status" value="1"/>
</dbReference>
<evidence type="ECO:0000256" key="1">
    <source>
        <dbReference type="ARBA" id="ARBA00001849"/>
    </source>
</evidence>
<dbReference type="Proteomes" id="UP000241074">
    <property type="component" value="Chromosome"/>
</dbReference>
<evidence type="ECO:0000256" key="3">
    <source>
        <dbReference type="ARBA" id="ARBA00022490"/>
    </source>
</evidence>
<dbReference type="InterPro" id="IPR022966">
    <property type="entry name" value="RNase_II/R_CS"/>
</dbReference>
<dbReference type="InterPro" id="IPR004476">
    <property type="entry name" value="RNase_II/RNase_R"/>
</dbReference>
<evidence type="ECO:0000256" key="7">
    <source>
        <dbReference type="ARBA" id="ARBA00022884"/>
    </source>
</evidence>
<dbReference type="Pfam" id="PF08206">
    <property type="entry name" value="OB_RNB"/>
    <property type="match status" value="1"/>
</dbReference>
<keyword evidence="6 8" id="KW-0269">Exonuclease</keyword>
<protein>
    <recommendedName>
        <fullName evidence="8">Ribonuclease R</fullName>
        <shortName evidence="8">RNase R</shortName>
        <ecNumber evidence="8">3.1.13.1</ecNumber>
    </recommendedName>
</protein>
<reference evidence="11 12" key="1">
    <citation type="submission" date="2018-03" db="EMBL/GenBank/DDBJ databases">
        <title>Ahniella affigens gen. nov., sp. nov., a gammaproteobacterium isolated from sandy soil near a stream.</title>
        <authorList>
            <person name="Ko Y."/>
            <person name="Kim J.-H."/>
        </authorList>
    </citation>
    <scope>NUCLEOTIDE SEQUENCE [LARGE SCALE GENOMIC DNA]</scope>
    <source>
        <strain evidence="11 12">D13</strain>
    </source>
</reference>